<evidence type="ECO:0000313" key="10">
    <source>
        <dbReference type="Proteomes" id="UP000295678"/>
    </source>
</evidence>
<keyword evidence="7" id="KW-0732">Signal</keyword>
<evidence type="ECO:0000313" key="9">
    <source>
        <dbReference type="EMBL" id="TCT06458.1"/>
    </source>
</evidence>
<evidence type="ECO:0000259" key="8">
    <source>
        <dbReference type="Pfam" id="PF13441"/>
    </source>
</evidence>
<evidence type="ECO:0000256" key="2">
    <source>
        <dbReference type="ARBA" id="ARBA00010270"/>
    </source>
</evidence>
<comment type="function">
    <text evidence="6">Has immunoglobulin-binding and hemagglutination properties, and can bind to mannose. Essential for virulence. May be involved in LPS biosynthesis or polysaccharide transport.</text>
</comment>
<comment type="subcellular location">
    <subcellularLocation>
        <location evidence="1">Membrane</location>
        <topology evidence="1">Single-pass membrane protein</topology>
    </subcellularLocation>
</comment>
<sequence>MQSRLKLIVGAVVISIGMAGSAAAQSHAACDAYARDYAKNVSSGAEVIGGAAIGAGIGAVAGAIIGGNSRSAGTGALIGGGTGAVAGAATHSQRYKDAYNYAYYNCMNQRAAVPASGGYQPWTPAWYQYCSSKYKSFNPQTGYYTTYGGQKKFCQ</sequence>
<feature type="chain" id="PRO_5020666574" description="Lectin-like protein BA14k" evidence="7">
    <location>
        <begin position="25"/>
        <end position="155"/>
    </location>
</feature>
<accession>A0A4V2UY86</accession>
<dbReference type="AlphaFoldDB" id="A0A4V2UY86"/>
<dbReference type="EMBL" id="SMAK01000011">
    <property type="protein sequence ID" value="TCT06458.1"/>
    <property type="molecule type" value="Genomic_DNA"/>
</dbReference>
<dbReference type="InterPro" id="IPR012413">
    <property type="entry name" value="BA14K"/>
</dbReference>
<keyword evidence="10" id="KW-1185">Reference proteome</keyword>
<evidence type="ECO:0000256" key="7">
    <source>
        <dbReference type="SAM" id="SignalP"/>
    </source>
</evidence>
<protein>
    <recommendedName>
        <fullName evidence="3">Lectin-like protein BA14k</fullName>
    </recommendedName>
</protein>
<evidence type="ECO:0000256" key="4">
    <source>
        <dbReference type="ARBA" id="ARBA00022475"/>
    </source>
</evidence>
<evidence type="ECO:0000256" key="1">
    <source>
        <dbReference type="ARBA" id="ARBA00004167"/>
    </source>
</evidence>
<dbReference type="GO" id="GO:0016020">
    <property type="term" value="C:membrane"/>
    <property type="evidence" value="ECO:0007669"/>
    <property type="project" value="UniProtKB-SubCell"/>
</dbReference>
<keyword evidence="5" id="KW-0430">Lectin</keyword>
<name>A0A4V2UY86_9HYPH</name>
<keyword evidence="4" id="KW-1003">Cell membrane</keyword>
<gene>
    <name evidence="9" type="ORF">EDC22_11141</name>
</gene>
<dbReference type="Proteomes" id="UP000295678">
    <property type="component" value="Unassembled WGS sequence"/>
</dbReference>
<reference evidence="9 10" key="1">
    <citation type="submission" date="2019-03" db="EMBL/GenBank/DDBJ databases">
        <title>Genomic Encyclopedia of Type Strains, Phase IV (KMG-IV): sequencing the most valuable type-strain genomes for metagenomic binning, comparative biology and taxonomic classification.</title>
        <authorList>
            <person name="Goeker M."/>
        </authorList>
    </citation>
    <scope>NUCLEOTIDE SEQUENCE [LARGE SCALE GENOMIC DNA]</scope>
    <source>
        <strain evidence="9 10">DSM 19345</strain>
    </source>
</reference>
<evidence type="ECO:0000256" key="3">
    <source>
        <dbReference type="ARBA" id="ARBA00020552"/>
    </source>
</evidence>
<feature type="signal peptide" evidence="7">
    <location>
        <begin position="1"/>
        <end position="24"/>
    </location>
</feature>
<dbReference type="Pfam" id="PF13441">
    <property type="entry name" value="Gly-zipper_YMGG"/>
    <property type="match status" value="1"/>
</dbReference>
<proteinExistence type="inferred from homology"/>
<dbReference type="GO" id="GO:0030246">
    <property type="term" value="F:carbohydrate binding"/>
    <property type="evidence" value="ECO:0007669"/>
    <property type="project" value="UniProtKB-KW"/>
</dbReference>
<organism evidence="9 10">
    <name type="scientific">Tepidamorphus gemmatus</name>
    <dbReference type="NCBI Taxonomy" id="747076"/>
    <lineage>
        <taxon>Bacteria</taxon>
        <taxon>Pseudomonadati</taxon>
        <taxon>Pseudomonadota</taxon>
        <taxon>Alphaproteobacteria</taxon>
        <taxon>Hyphomicrobiales</taxon>
        <taxon>Tepidamorphaceae</taxon>
        <taxon>Tepidamorphus</taxon>
    </lineage>
</organism>
<keyword evidence="4" id="KW-0472">Membrane</keyword>
<evidence type="ECO:0000256" key="5">
    <source>
        <dbReference type="ARBA" id="ARBA00022734"/>
    </source>
</evidence>
<evidence type="ECO:0000256" key="6">
    <source>
        <dbReference type="ARBA" id="ARBA00025321"/>
    </source>
</evidence>
<comment type="caution">
    <text evidence="9">The sequence shown here is derived from an EMBL/GenBank/DDBJ whole genome shotgun (WGS) entry which is preliminary data.</text>
</comment>
<dbReference type="Pfam" id="PF07886">
    <property type="entry name" value="BA14K"/>
    <property type="match status" value="1"/>
</dbReference>
<feature type="domain" description="YMGG-like Gly-zipper" evidence="8">
    <location>
        <begin position="48"/>
        <end position="92"/>
    </location>
</feature>
<comment type="similarity">
    <text evidence="2">Belongs to the BA14k family.</text>
</comment>
<dbReference type="InterPro" id="IPR027367">
    <property type="entry name" value="Gly-zipper_YMGG"/>
</dbReference>